<dbReference type="RefSeq" id="WP_048887672.1">
    <property type="nucleotide sequence ID" value="NZ_LFEJ01000011.1"/>
</dbReference>
<organism evidence="3 4">
    <name type="scientific">Franconibacter pulveris</name>
    <dbReference type="NCBI Taxonomy" id="435910"/>
    <lineage>
        <taxon>Bacteria</taxon>
        <taxon>Pseudomonadati</taxon>
        <taxon>Pseudomonadota</taxon>
        <taxon>Gammaproteobacteria</taxon>
        <taxon>Enterobacterales</taxon>
        <taxon>Enterobacteriaceae</taxon>
        <taxon>Franconibacter</taxon>
    </lineage>
</organism>
<gene>
    <name evidence="3" type="ORF">ACH50_07105</name>
</gene>
<dbReference type="OrthoDB" id="5957809at2"/>
<keyword evidence="4" id="KW-1185">Reference proteome</keyword>
<reference evidence="3 4" key="1">
    <citation type="submission" date="2015-06" db="EMBL/GenBank/DDBJ databases">
        <title>Genome sequencing of Cronobacter sp. strain DJ34 isolated from petroleum contaminated sludge of Duliajan Oil Fields, Assam, India.</title>
        <authorList>
            <person name="Pal S."/>
            <person name="Banerjee T.D."/>
            <person name="Roy A."/>
            <person name="Sar P."/>
            <person name="Kazy S.K."/>
        </authorList>
    </citation>
    <scope>NUCLEOTIDE SEQUENCE [LARGE SCALE GENOMIC DNA]</scope>
    <source>
        <strain evidence="3 4">DJ34</strain>
    </source>
</reference>
<accession>A0A0J8VQF1</accession>
<evidence type="ECO:0000313" key="3">
    <source>
        <dbReference type="EMBL" id="KMV35411.1"/>
    </source>
</evidence>
<feature type="chain" id="PRO_5005311003" description="Lysozyme inhibitor LprI-like N-terminal domain-containing protein" evidence="1">
    <location>
        <begin position="29"/>
        <end position="403"/>
    </location>
</feature>
<dbReference type="InterPro" id="IPR009739">
    <property type="entry name" value="LprI-like_N"/>
</dbReference>
<proteinExistence type="predicted"/>
<feature type="signal peptide" evidence="1">
    <location>
        <begin position="1"/>
        <end position="28"/>
    </location>
</feature>
<dbReference type="GO" id="GO:0005576">
    <property type="term" value="C:extracellular region"/>
    <property type="evidence" value="ECO:0007669"/>
    <property type="project" value="TreeGrafter"/>
</dbReference>
<protein>
    <recommendedName>
        <fullName evidence="2">Lysozyme inhibitor LprI-like N-terminal domain-containing protein</fullName>
    </recommendedName>
</protein>
<feature type="domain" description="Lysozyme inhibitor LprI-like N-terminal" evidence="2">
    <location>
        <begin position="33"/>
        <end position="108"/>
    </location>
</feature>
<evidence type="ECO:0000313" key="4">
    <source>
        <dbReference type="Proteomes" id="UP000037315"/>
    </source>
</evidence>
<dbReference type="PATRIC" id="fig|1656095.3.peg.1510"/>
<dbReference type="Pfam" id="PF07007">
    <property type="entry name" value="LprI"/>
    <property type="match status" value="1"/>
</dbReference>
<dbReference type="InterPro" id="IPR052755">
    <property type="entry name" value="Lysozyme_Inhibitor_LprI"/>
</dbReference>
<dbReference type="Proteomes" id="UP000037315">
    <property type="component" value="Unassembled WGS sequence"/>
</dbReference>
<evidence type="ECO:0000259" key="2">
    <source>
        <dbReference type="Pfam" id="PF07007"/>
    </source>
</evidence>
<dbReference type="PANTHER" id="PTHR37549">
    <property type="entry name" value="LIPOPROTEIN LPRI"/>
    <property type="match status" value="1"/>
</dbReference>
<sequence>MRTPLRLTAICRLAVCFTFACGAIPAFAASFDCAKAGTGIEHAICNTPALNELDGRIDNYYVRAMADLPVGQASALRTEQRAWLKKRNACANNSGDLKACLEPIMKARSTALEDIHHRAASDFDAAVSLIPDSPVNAADKLRQYQTPLASAWLVYLNHFVPTSGVTAQEAHKYHQMALEGLRDDDFAYSVMKDIDSDPKESADRKVLTLLRMNIERVDYQYDDDDDRPYVHCFIFKAHGDVAYTAFGGMYGSSRDGSAPVCKPQDVIFDNPAWTTLDNAFSDVLAKVSQDAGTIQYASYADWRIFDLHVTVAPEDYLTMTKKPGKNESPVAEIQNWKDEKIWPKAQRERALAAIEPARKATAEWLQNDLGWTAENGLKGADNIVNQWLADRMMFIDGSGWTGE</sequence>
<dbReference type="STRING" id="1121863.GCA_000621185_04064"/>
<keyword evidence="1" id="KW-0732">Signal</keyword>
<dbReference type="Gene3D" id="1.20.1270.180">
    <property type="match status" value="1"/>
</dbReference>
<name>A0A0J8VQF1_9ENTR</name>
<dbReference type="EMBL" id="LFEJ01000011">
    <property type="protein sequence ID" value="KMV35411.1"/>
    <property type="molecule type" value="Genomic_DNA"/>
</dbReference>
<dbReference type="AlphaFoldDB" id="A0A0J8VQF1"/>
<comment type="caution">
    <text evidence="3">The sequence shown here is derived from an EMBL/GenBank/DDBJ whole genome shotgun (WGS) entry which is preliminary data.</text>
</comment>
<dbReference type="PANTHER" id="PTHR37549:SF1">
    <property type="entry name" value="LIPOPROTEIN LPRI"/>
    <property type="match status" value="1"/>
</dbReference>
<evidence type="ECO:0000256" key="1">
    <source>
        <dbReference type="SAM" id="SignalP"/>
    </source>
</evidence>